<name>A0A0M6XVL4_9RHOB</name>
<sequence>MTTRTQTTPAIGIDRDGAGLHALAAQVTEIAAVQLSLAPAQVERAMALSAWTTAAEMIEREFLGTYRGYFPKCGMAVRNEAVIAEVFDAIAKALGDPRRALRAGSYVPPALGTASVASIGGHADG</sequence>
<gene>
    <name evidence="1" type="ORF">JAN5088_03624</name>
</gene>
<dbReference type="EMBL" id="CXPG01000027">
    <property type="protein sequence ID" value="CTQ34828.1"/>
    <property type="molecule type" value="Genomic_DNA"/>
</dbReference>
<organism evidence="1 2">
    <name type="scientific">Jannaschia rubra</name>
    <dbReference type="NCBI Taxonomy" id="282197"/>
    <lineage>
        <taxon>Bacteria</taxon>
        <taxon>Pseudomonadati</taxon>
        <taxon>Pseudomonadota</taxon>
        <taxon>Alphaproteobacteria</taxon>
        <taxon>Rhodobacterales</taxon>
        <taxon>Roseobacteraceae</taxon>
        <taxon>Jannaschia</taxon>
    </lineage>
</organism>
<protein>
    <submittedName>
        <fullName evidence="1">Uncharacterized protein</fullName>
    </submittedName>
</protein>
<reference evidence="1 2" key="1">
    <citation type="submission" date="2015-07" db="EMBL/GenBank/DDBJ databases">
        <authorList>
            <person name="Noorani M."/>
        </authorList>
    </citation>
    <scope>NUCLEOTIDE SEQUENCE [LARGE SCALE GENOMIC DNA]</scope>
    <source>
        <strain evidence="1 2">CECT 5088</strain>
    </source>
</reference>
<proteinExistence type="predicted"/>
<evidence type="ECO:0000313" key="1">
    <source>
        <dbReference type="EMBL" id="CTQ34828.1"/>
    </source>
</evidence>
<dbReference type="OrthoDB" id="7876160at2"/>
<evidence type="ECO:0000313" key="2">
    <source>
        <dbReference type="Proteomes" id="UP000048908"/>
    </source>
</evidence>
<accession>A0A0M6XVL4</accession>
<dbReference type="STRING" id="282197.SAMN04488517_1107"/>
<dbReference type="Proteomes" id="UP000048908">
    <property type="component" value="Unassembled WGS sequence"/>
</dbReference>
<keyword evidence="2" id="KW-1185">Reference proteome</keyword>
<dbReference type="RefSeq" id="WP_055684190.1">
    <property type="nucleotide sequence ID" value="NZ_CXPG01000027.1"/>
</dbReference>
<dbReference type="AlphaFoldDB" id="A0A0M6XVL4"/>